<dbReference type="GO" id="GO:0031625">
    <property type="term" value="F:ubiquitin protein ligase binding"/>
    <property type="evidence" value="ECO:0000318"/>
    <property type="project" value="GO_Central"/>
</dbReference>
<dbReference type="Gene3D" id="3.10.20.90">
    <property type="entry name" value="Phosphatidylinositol 3-kinase Catalytic Subunit, Chain A, domain 1"/>
    <property type="match status" value="2"/>
</dbReference>
<dbReference type="Gramene" id="TraesLDM4B03G02391750.1">
    <property type="protein sequence ID" value="TraesLDM4B03G02391750.1.CDS1"/>
    <property type="gene ID" value="TraesLDM4B03G02391750"/>
</dbReference>
<dbReference type="Gramene" id="TraesMAC4B03G02389200.1">
    <property type="protein sequence ID" value="TraesMAC4B03G02389200.1.CDS1"/>
    <property type="gene ID" value="TraesMAC4B03G02389200"/>
</dbReference>
<dbReference type="AlphaFoldDB" id="A0A3B6IWJ4"/>
<dbReference type="GO" id="GO:0005634">
    <property type="term" value="C:nucleus"/>
    <property type="evidence" value="ECO:0000318"/>
    <property type="project" value="GO_Central"/>
</dbReference>
<reference evidence="3" key="1">
    <citation type="submission" date="2018-08" db="EMBL/GenBank/DDBJ databases">
        <authorList>
            <person name="Rossello M."/>
        </authorList>
    </citation>
    <scope>NUCLEOTIDE SEQUENCE [LARGE SCALE GENOMIC DNA]</scope>
    <source>
        <strain evidence="3">cv. Chinese Spring</strain>
    </source>
</reference>
<dbReference type="Gramene" id="TraesRN4B0100901000.1">
    <property type="protein sequence ID" value="TraesRN4B0100901000.1"/>
    <property type="gene ID" value="TraesRN4B0100901000"/>
</dbReference>
<accession>A0A3B6IWJ4</accession>
<dbReference type="PRINTS" id="PR00348">
    <property type="entry name" value="UBIQUITIN"/>
</dbReference>
<dbReference type="GO" id="GO:0016567">
    <property type="term" value="P:protein ubiquitination"/>
    <property type="evidence" value="ECO:0000318"/>
    <property type="project" value="GO_Central"/>
</dbReference>
<dbReference type="Gramene" id="TraesWEE_scaffold_046136_01G000300.1">
    <property type="protein sequence ID" value="TraesWEE_scaffold_046136_01G000300.1"/>
    <property type="gene ID" value="TraesWEE_scaffold_046136_01G000300"/>
</dbReference>
<keyword evidence="1" id="KW-1017">Isopeptide bond</keyword>
<dbReference type="Gramene" id="TraesCS4B02G334800.1">
    <property type="protein sequence ID" value="TraesCS4B02G334800.1.cds1"/>
    <property type="gene ID" value="TraesCS4B02G334800"/>
</dbReference>
<dbReference type="InterPro" id="IPR019956">
    <property type="entry name" value="Ubiquitin_dom"/>
</dbReference>
<sequence>MNVMVKTPNDKIMTTEVEGEDSIYGVKVKIFNETGVPPGRQCLIYAGNVMEDGRTLVDYDVPNESTIYLVSRHMRISVRTVSWMKIIEHAFMQSQTIDDIKAWIYCEMGIPPEQQQLSDPGGAPLAEEILYSCTLVLQIRPPGFQ</sequence>
<dbReference type="InterPro" id="IPR000626">
    <property type="entry name" value="Ubiquitin-like_dom"/>
</dbReference>
<dbReference type="GO" id="GO:0019941">
    <property type="term" value="P:modification-dependent protein catabolic process"/>
    <property type="evidence" value="ECO:0000318"/>
    <property type="project" value="GO_Central"/>
</dbReference>
<evidence type="ECO:0000259" key="2">
    <source>
        <dbReference type="PROSITE" id="PS50053"/>
    </source>
</evidence>
<dbReference type="Pfam" id="PF00240">
    <property type="entry name" value="ubiquitin"/>
    <property type="match status" value="1"/>
</dbReference>
<dbReference type="PANTHER" id="PTHR10666">
    <property type="entry name" value="UBIQUITIN"/>
    <property type="match status" value="1"/>
</dbReference>
<dbReference type="STRING" id="4565.A0A3B6IWJ4"/>
<dbReference type="SMART" id="SM00213">
    <property type="entry name" value="UBQ"/>
    <property type="match status" value="2"/>
</dbReference>
<feature type="domain" description="Ubiquitin-like" evidence="2">
    <location>
        <begin position="1"/>
        <end position="72"/>
    </location>
</feature>
<feature type="domain" description="Ubiquitin-like" evidence="2">
    <location>
        <begin position="74"/>
        <end position="128"/>
    </location>
</feature>
<dbReference type="Gramene" id="TraesKAR4B01G0419740.1">
    <property type="protein sequence ID" value="cds.TraesKAR4B01G0419740.1"/>
    <property type="gene ID" value="TraesKAR4B01G0419740"/>
</dbReference>
<dbReference type="InterPro" id="IPR050158">
    <property type="entry name" value="Ubiquitin_ubiquitin-like"/>
</dbReference>
<dbReference type="Gramene" id="TraesSTA4B03G02385260.1">
    <property type="protein sequence ID" value="TraesSTA4B03G02385260.1.CDS1"/>
    <property type="gene ID" value="TraesSTA4B03G02385260"/>
</dbReference>
<dbReference type="PROSITE" id="PS50053">
    <property type="entry name" value="UBIQUITIN_2"/>
    <property type="match status" value="2"/>
</dbReference>
<protein>
    <recommendedName>
        <fullName evidence="2">Ubiquitin-like domain-containing protein</fullName>
    </recommendedName>
</protein>
<dbReference type="Gramene" id="TraesSTA4B03G02385260.2">
    <property type="protein sequence ID" value="TraesSTA4B03G02385260.2.CDS1"/>
    <property type="gene ID" value="TraesSTA4B03G02385260"/>
</dbReference>
<dbReference type="Proteomes" id="UP000019116">
    <property type="component" value="Chromosome 4B"/>
</dbReference>
<dbReference type="Gramene" id="TraesARI4B03G02427630.1">
    <property type="protein sequence ID" value="TraesARI4B03G02427630.1.CDS1"/>
    <property type="gene ID" value="TraesARI4B03G02427630"/>
</dbReference>
<dbReference type="Gramene" id="TraesCAD_scaffold_025451_01G000100.1">
    <property type="protein sequence ID" value="TraesCAD_scaffold_025451_01G000100.1"/>
    <property type="gene ID" value="TraesCAD_scaffold_025451_01G000100"/>
</dbReference>
<dbReference type="Gramene" id="TraesNOR4B03G02408490.2">
    <property type="protein sequence ID" value="TraesNOR4B03G02408490.2.CDS1"/>
    <property type="gene ID" value="TraesNOR4B03G02408490"/>
</dbReference>
<proteinExistence type="predicted"/>
<dbReference type="GO" id="GO:0005737">
    <property type="term" value="C:cytoplasm"/>
    <property type="evidence" value="ECO:0000318"/>
    <property type="project" value="GO_Central"/>
</dbReference>
<dbReference type="Gramene" id="TraesJUL4B03G02409520.1">
    <property type="protein sequence ID" value="TraesJUL4B03G02409520.1.CDS1"/>
    <property type="gene ID" value="TraesJUL4B03G02409520"/>
</dbReference>
<dbReference type="Gramene" id="TraesKAR4B01G0419740.2">
    <property type="protein sequence ID" value="cds.TraesKAR4B01G0419740.2"/>
    <property type="gene ID" value="TraesKAR4B01G0419740"/>
</dbReference>
<dbReference type="SUPFAM" id="SSF54236">
    <property type="entry name" value="Ubiquitin-like"/>
    <property type="match status" value="2"/>
</dbReference>
<dbReference type="Gramene" id="TraesLAC4B03G02343750.1">
    <property type="protein sequence ID" value="TraesLAC4B03G02343750.1.CDS1"/>
    <property type="gene ID" value="TraesLAC4B03G02343750"/>
</dbReference>
<dbReference type="Gramene" id="TraesSYM4B03G02417570.1">
    <property type="protein sequence ID" value="TraesSYM4B03G02417570.1.CDS1"/>
    <property type="gene ID" value="TraesSYM4B03G02417570"/>
</dbReference>
<dbReference type="Gramene" id="TraesJAG4B03G02388500.1">
    <property type="protein sequence ID" value="TraesJAG4B03G02388500.1.CDS1"/>
    <property type="gene ID" value="TraesJAG4B03G02388500"/>
</dbReference>
<dbReference type="Pfam" id="PF14560">
    <property type="entry name" value="Ubiquitin_2"/>
    <property type="match status" value="1"/>
</dbReference>
<dbReference type="Gramene" id="TraesSYM4B03G02417570.2">
    <property type="protein sequence ID" value="TraesSYM4B03G02417570.2.CDS1"/>
    <property type="gene ID" value="TraesSYM4B03G02417570"/>
</dbReference>
<evidence type="ECO:0000313" key="4">
    <source>
        <dbReference type="Proteomes" id="UP000019116"/>
    </source>
</evidence>
<dbReference type="GO" id="GO:0031386">
    <property type="term" value="F:protein tag activity"/>
    <property type="evidence" value="ECO:0000318"/>
    <property type="project" value="GO_Central"/>
</dbReference>
<dbReference type="Gramene" id="TraesNOR4B03G02408490.1">
    <property type="protein sequence ID" value="TraesNOR4B03G02408490.1.CDS1"/>
    <property type="gene ID" value="TraesNOR4B03G02408490"/>
</dbReference>
<organism evidence="3">
    <name type="scientific">Triticum aestivum</name>
    <name type="common">Wheat</name>
    <dbReference type="NCBI Taxonomy" id="4565"/>
    <lineage>
        <taxon>Eukaryota</taxon>
        <taxon>Viridiplantae</taxon>
        <taxon>Streptophyta</taxon>
        <taxon>Embryophyta</taxon>
        <taxon>Tracheophyta</taxon>
        <taxon>Spermatophyta</taxon>
        <taxon>Magnoliopsida</taxon>
        <taxon>Liliopsida</taxon>
        <taxon>Poales</taxon>
        <taxon>Poaceae</taxon>
        <taxon>BOP clade</taxon>
        <taxon>Pooideae</taxon>
        <taxon>Triticodae</taxon>
        <taxon>Triticeae</taxon>
        <taxon>Triticinae</taxon>
        <taxon>Triticum</taxon>
    </lineage>
</organism>
<name>A0A3B6IWJ4_WHEAT</name>
<evidence type="ECO:0000313" key="3">
    <source>
        <dbReference type="EnsemblPlants" id="TraesCS4B02G334800.1.cds1"/>
    </source>
</evidence>
<dbReference type="GO" id="GO:0003729">
    <property type="term" value="F:mRNA binding"/>
    <property type="evidence" value="ECO:0007669"/>
    <property type="project" value="UniProtKB-ARBA"/>
</dbReference>
<dbReference type="InterPro" id="IPR029071">
    <property type="entry name" value="Ubiquitin-like_domsf"/>
</dbReference>
<dbReference type="Gramene" id="TraesROB_scaffold_047841_01G000100.1">
    <property type="protein sequence ID" value="TraesROB_scaffold_047841_01G000100.1"/>
    <property type="gene ID" value="TraesROB_scaffold_047841_01G000100"/>
</dbReference>
<dbReference type="EnsemblPlants" id="TraesCS4B02G334800.1">
    <property type="protein sequence ID" value="TraesCS4B02G334800.1.cds1"/>
    <property type="gene ID" value="TraesCS4B02G334800"/>
</dbReference>
<dbReference type="Gramene" id="TraesCLE_scaffold_025381_01G000100.1">
    <property type="protein sequence ID" value="TraesCLE_scaffold_025381_01G000100.1"/>
    <property type="gene ID" value="TraesCLE_scaffold_025381_01G000100"/>
</dbReference>
<evidence type="ECO:0000256" key="1">
    <source>
        <dbReference type="ARBA" id="ARBA00022499"/>
    </source>
</evidence>
<reference evidence="3" key="2">
    <citation type="submission" date="2018-10" db="UniProtKB">
        <authorList>
            <consortium name="EnsemblPlants"/>
        </authorList>
    </citation>
    <scope>IDENTIFICATION</scope>
</reference>
<dbReference type="Gramene" id="TraesLDM4B03G02391750.2">
    <property type="protein sequence ID" value="TraesLDM4B03G02391750.2.CDS1"/>
    <property type="gene ID" value="TraesLDM4B03G02391750"/>
</dbReference>
<dbReference type="Gramene" id="TraesCS4B03G0869000.1">
    <property type="protein sequence ID" value="TraesCS4B03G0869000.1.CDS1"/>
    <property type="gene ID" value="TraesCS4B03G0869000"/>
</dbReference>
<keyword evidence="4" id="KW-1185">Reference proteome</keyword>
<dbReference type="SMR" id="A0A3B6IWJ4"/>